<dbReference type="Pfam" id="PF06580">
    <property type="entry name" value="His_kinase"/>
    <property type="match status" value="1"/>
</dbReference>
<feature type="domain" description="Signal transduction histidine kinase internal region" evidence="1">
    <location>
        <begin position="17"/>
        <end position="85"/>
    </location>
</feature>
<sequence length="181" mass="20169">MTKKGSGNRFNPLGCPPHFLYNTLNSISCMAEIKGVQEISVICTTVSDLFRYSIKSGSELVPLSEEIENIRNYMTIQSIRYENRIEAIYQLEDGVLQYQLMKFTLQPIVENAIFHGLEPKIGKGMLVVSAQKEGDHLLIKIFDNGVGIPEKKVHEILLTLKGGVEASGCVSRNDGRIAQCH</sequence>
<accession>A0ABX1Z684</accession>
<name>A0ABX1Z684_9BACL</name>
<proteinExistence type="predicted"/>
<evidence type="ECO:0000313" key="2">
    <source>
        <dbReference type="EMBL" id="NOU88758.1"/>
    </source>
</evidence>
<dbReference type="SUPFAM" id="SSF55874">
    <property type="entry name" value="ATPase domain of HSP90 chaperone/DNA topoisomerase II/histidine kinase"/>
    <property type="match status" value="1"/>
</dbReference>
<dbReference type="PANTHER" id="PTHR34220">
    <property type="entry name" value="SENSOR HISTIDINE KINASE YPDA"/>
    <property type="match status" value="1"/>
</dbReference>
<evidence type="ECO:0000259" key="1">
    <source>
        <dbReference type="Pfam" id="PF06580"/>
    </source>
</evidence>
<dbReference type="PANTHER" id="PTHR34220:SF7">
    <property type="entry name" value="SENSOR HISTIDINE KINASE YPDA"/>
    <property type="match status" value="1"/>
</dbReference>
<gene>
    <name evidence="2" type="ORF">GC102_23835</name>
</gene>
<dbReference type="InterPro" id="IPR036890">
    <property type="entry name" value="HATPase_C_sf"/>
</dbReference>
<protein>
    <recommendedName>
        <fullName evidence="1">Signal transduction histidine kinase internal region domain-containing protein</fullName>
    </recommendedName>
</protein>
<dbReference type="InterPro" id="IPR010559">
    <property type="entry name" value="Sig_transdc_His_kin_internal"/>
</dbReference>
<evidence type="ECO:0000313" key="3">
    <source>
        <dbReference type="Proteomes" id="UP000658690"/>
    </source>
</evidence>
<dbReference type="EMBL" id="WHOC01000133">
    <property type="protein sequence ID" value="NOU88758.1"/>
    <property type="molecule type" value="Genomic_DNA"/>
</dbReference>
<comment type="caution">
    <text evidence="2">The sequence shown here is derived from an EMBL/GenBank/DDBJ whole genome shotgun (WGS) entry which is preliminary data.</text>
</comment>
<dbReference type="Gene3D" id="3.30.565.10">
    <property type="entry name" value="Histidine kinase-like ATPase, C-terminal domain"/>
    <property type="match status" value="1"/>
</dbReference>
<keyword evidence="3" id="KW-1185">Reference proteome</keyword>
<organism evidence="2 3">
    <name type="scientific">Paenibacillus germinis</name>
    <dbReference type="NCBI Taxonomy" id="2654979"/>
    <lineage>
        <taxon>Bacteria</taxon>
        <taxon>Bacillati</taxon>
        <taxon>Bacillota</taxon>
        <taxon>Bacilli</taxon>
        <taxon>Bacillales</taxon>
        <taxon>Paenibacillaceae</taxon>
        <taxon>Paenibacillus</taxon>
    </lineage>
</organism>
<dbReference type="InterPro" id="IPR050640">
    <property type="entry name" value="Bact_2-comp_sensor_kinase"/>
</dbReference>
<dbReference type="Proteomes" id="UP000658690">
    <property type="component" value="Unassembled WGS sequence"/>
</dbReference>
<reference evidence="2 3" key="1">
    <citation type="submission" date="2019-10" db="EMBL/GenBank/DDBJ databases">
        <title>Description of Paenibacillus choica sp. nov.</title>
        <authorList>
            <person name="Carlier A."/>
            <person name="Qi S."/>
        </authorList>
    </citation>
    <scope>NUCLEOTIDE SEQUENCE [LARGE SCALE GENOMIC DNA]</scope>
    <source>
        <strain evidence="2 3">LMG 31460</strain>
    </source>
</reference>